<proteinExistence type="predicted"/>
<name>A0ABU6DZG3_9ENTR</name>
<keyword evidence="2" id="KW-1185">Reference proteome</keyword>
<protein>
    <submittedName>
        <fullName evidence="1">Uncharacterized protein</fullName>
    </submittedName>
</protein>
<gene>
    <name evidence="1" type="ORF">MXM28_06485</name>
</gene>
<evidence type="ECO:0000313" key="2">
    <source>
        <dbReference type="Proteomes" id="UP001306510"/>
    </source>
</evidence>
<dbReference type="RefSeq" id="WP_325848322.1">
    <property type="nucleotide sequence ID" value="NZ_JALLMC010000001.1"/>
</dbReference>
<dbReference type="EMBL" id="JALLMC010000001">
    <property type="protein sequence ID" value="MEB6409344.1"/>
    <property type="molecule type" value="Genomic_DNA"/>
</dbReference>
<dbReference type="Proteomes" id="UP001306510">
    <property type="component" value="Unassembled WGS sequence"/>
</dbReference>
<evidence type="ECO:0000313" key="1">
    <source>
        <dbReference type="EMBL" id="MEB6409344.1"/>
    </source>
</evidence>
<accession>A0ABU6DZG3</accession>
<reference evidence="1 2" key="1">
    <citation type="submission" date="2022-04" db="EMBL/GenBank/DDBJ databases">
        <title>Whole genome surviellance of AMR bacteria from Assam, India: One Health Study.</title>
        <authorList>
            <person name="Mendem S.K."/>
            <person name="Rakshit O."/>
            <person name="Murugesan D."/>
            <person name="Shome R."/>
            <person name="Raisen C."/>
            <person name="Holmes M.A."/>
            <person name="Saikia K."/>
            <person name="Shome B.R."/>
        </authorList>
    </citation>
    <scope>NUCLEOTIDE SEQUENCE [LARGE SCALE GENOMIC DNA]</scope>
    <source>
        <strain evidence="1 2">MGG-11lp</strain>
    </source>
</reference>
<sequence>MTLIEGSRTEKTVIIRAIYETYMQYVKQSSDGIKINAEEKEMWIDLLHHWQ</sequence>
<organism evidence="1 2">
    <name type="scientific">Enterobacter vonholyi</name>
    <dbReference type="NCBI Taxonomy" id="2797505"/>
    <lineage>
        <taxon>Bacteria</taxon>
        <taxon>Pseudomonadati</taxon>
        <taxon>Pseudomonadota</taxon>
        <taxon>Gammaproteobacteria</taxon>
        <taxon>Enterobacterales</taxon>
        <taxon>Enterobacteriaceae</taxon>
        <taxon>Enterobacter</taxon>
    </lineage>
</organism>
<comment type="caution">
    <text evidence="1">The sequence shown here is derived from an EMBL/GenBank/DDBJ whole genome shotgun (WGS) entry which is preliminary data.</text>
</comment>